<dbReference type="RefSeq" id="WP_156272806.1">
    <property type="nucleotide sequence ID" value="NZ_BAABGI010000005.1"/>
</dbReference>
<evidence type="ECO:0000313" key="3">
    <source>
        <dbReference type="Proteomes" id="UP000460416"/>
    </source>
</evidence>
<evidence type="ECO:0000256" key="1">
    <source>
        <dbReference type="SAM" id="SignalP"/>
    </source>
</evidence>
<dbReference type="AlphaFoldDB" id="A0A7M4C1M7"/>
<sequence>MKNLLLFGLLLSFIGHAQNSTLENSNPGTIVPAKSSMIDVSIKTGVEDPDMQTLFQFENINQTEFFFKGEAIQGKYFVLKMKEFLNGELINTSTLFDERGNSHFKIDSSQTSFKLLSKVGQENIKVWIKGNRFGSKQSYFPTTHDNGRYVAKDFFGARETLKEDVNRPFHIMSVITPSRNPDGSGSYCRVAQSEIDPEKFGNEFNIPHYYLIEIDFVEE</sequence>
<dbReference type="Proteomes" id="UP000460416">
    <property type="component" value="Unassembled WGS sequence"/>
</dbReference>
<comment type="caution">
    <text evidence="2">The sequence shown here is derived from an EMBL/GenBank/DDBJ whole genome shotgun (WGS) entry which is preliminary data.</text>
</comment>
<organism evidence="2 3">
    <name type="scientific">Christiangramia aestuarii</name>
    <dbReference type="NCBI Taxonomy" id="1028746"/>
    <lineage>
        <taxon>Bacteria</taxon>
        <taxon>Pseudomonadati</taxon>
        <taxon>Bacteroidota</taxon>
        <taxon>Flavobacteriia</taxon>
        <taxon>Flavobacteriales</taxon>
        <taxon>Flavobacteriaceae</taxon>
        <taxon>Christiangramia</taxon>
    </lineage>
</organism>
<feature type="signal peptide" evidence="1">
    <location>
        <begin position="1"/>
        <end position="17"/>
    </location>
</feature>
<proteinExistence type="predicted"/>
<dbReference type="EMBL" id="VJVW01000001">
    <property type="protein sequence ID" value="MUP40967.1"/>
    <property type="molecule type" value="Genomic_DNA"/>
</dbReference>
<reference evidence="2 3" key="1">
    <citation type="submission" date="2019-07" db="EMBL/GenBank/DDBJ databases">
        <title>Gramella aestuarii sp. nov., isolated from a tidal flat, and emended description of Gramella echinicola.</title>
        <authorList>
            <person name="Liu L."/>
        </authorList>
    </citation>
    <scope>NUCLEOTIDE SEQUENCE [LARGE SCALE GENOMIC DNA]</scope>
    <source>
        <strain evidence="2 3">BS12</strain>
    </source>
</reference>
<keyword evidence="1" id="KW-0732">Signal</keyword>
<gene>
    <name evidence="2" type="ORF">FLP08_00130</name>
</gene>
<evidence type="ECO:0000313" key="2">
    <source>
        <dbReference type="EMBL" id="MUP40967.1"/>
    </source>
</evidence>
<accession>A0A7M4C1M7</accession>
<name>A0A7M4C1M7_9FLAO</name>
<dbReference type="OrthoDB" id="883791at2"/>
<feature type="chain" id="PRO_5029768607" evidence="1">
    <location>
        <begin position="18"/>
        <end position="219"/>
    </location>
</feature>
<keyword evidence="3" id="KW-1185">Reference proteome</keyword>
<protein>
    <submittedName>
        <fullName evidence="2">Uncharacterized protein</fullName>
    </submittedName>
</protein>